<name>A0A2S7I569_9FLAO</name>
<accession>A0A2S7I569</accession>
<dbReference type="Proteomes" id="UP000238565">
    <property type="component" value="Unassembled WGS sequence"/>
</dbReference>
<dbReference type="RefSeq" id="WP_104793416.1">
    <property type="nucleotide sequence ID" value="NZ_PTPZ01000003.1"/>
</dbReference>
<sequence>MNTKFLILAAATFLVTQCTCQQKSTEMKMPVTSSQEVNSTYPTEKPESGVTRLIEKQNIFLENEKVNITFNNVTEDNRCPMNARCVWAGYASAEIEVMSVHSRPRKFIVSTIDDAGKNLKNSFVFNGHKYTLVNFYPANSTEVNFEKLKGKYVVDIKVE</sequence>
<comment type="caution">
    <text evidence="1">The sequence shown here is derived from an EMBL/GenBank/DDBJ whole genome shotgun (WGS) entry which is preliminary data.</text>
</comment>
<evidence type="ECO:0000313" key="1">
    <source>
        <dbReference type="EMBL" id="PPZ91717.1"/>
    </source>
</evidence>
<organism evidence="1 2">
    <name type="scientific">Cloacibacterium normanense</name>
    <dbReference type="NCBI Taxonomy" id="237258"/>
    <lineage>
        <taxon>Bacteria</taxon>
        <taxon>Pseudomonadati</taxon>
        <taxon>Bacteroidota</taxon>
        <taxon>Flavobacteriia</taxon>
        <taxon>Flavobacteriales</taxon>
        <taxon>Weeksellaceae</taxon>
    </lineage>
</organism>
<evidence type="ECO:0000313" key="2">
    <source>
        <dbReference type="Proteomes" id="UP000238565"/>
    </source>
</evidence>
<dbReference type="EMBL" id="PTPZ01000003">
    <property type="protein sequence ID" value="PPZ91717.1"/>
    <property type="molecule type" value="Genomic_DNA"/>
</dbReference>
<dbReference type="AlphaFoldDB" id="A0A2S7I569"/>
<gene>
    <name evidence="1" type="ORF">C3729_06535</name>
</gene>
<proteinExistence type="predicted"/>
<protein>
    <submittedName>
        <fullName evidence="1">Uncharacterized protein</fullName>
    </submittedName>
</protein>
<reference evidence="1 2" key="1">
    <citation type="submission" date="2018-02" db="EMBL/GenBank/DDBJ databases">
        <title>Draft genome sequence of bacterial isolates from marine environment.</title>
        <authorList>
            <person name="Singh S.K."/>
            <person name="Hill R."/>
            <person name="Major S."/>
            <person name="Cai H."/>
            <person name="Li Y."/>
        </authorList>
    </citation>
    <scope>NUCLEOTIDE SEQUENCE [LARGE SCALE GENOMIC DNA]</scope>
    <source>
        <strain evidence="1 2">IMET F</strain>
    </source>
</reference>